<feature type="domain" description="Fibronectin type-III" evidence="5">
    <location>
        <begin position="1592"/>
        <end position="1684"/>
    </location>
</feature>
<evidence type="ECO:0000256" key="4">
    <source>
        <dbReference type="SAM" id="MobiDB-lite"/>
    </source>
</evidence>
<dbReference type="NCBIfam" id="NF012211">
    <property type="entry name" value="tand_rpt_95"/>
    <property type="match status" value="2"/>
</dbReference>
<evidence type="ECO:0000256" key="3">
    <source>
        <dbReference type="ARBA" id="ARBA00023326"/>
    </source>
</evidence>
<keyword evidence="3" id="KW-0119">Carbohydrate metabolism</keyword>
<dbReference type="Pfam" id="PF00041">
    <property type="entry name" value="fn3"/>
    <property type="match status" value="2"/>
</dbReference>
<dbReference type="Gene3D" id="2.60.40.10">
    <property type="entry name" value="Immunoglobulins"/>
    <property type="match status" value="5"/>
</dbReference>
<protein>
    <submittedName>
        <fullName evidence="6">Tandem-95 repeat protein</fullName>
    </submittedName>
</protein>
<feature type="region of interest" description="Disordered" evidence="4">
    <location>
        <begin position="1806"/>
        <end position="1828"/>
    </location>
</feature>
<dbReference type="SMART" id="SM00060">
    <property type="entry name" value="FN3"/>
    <property type="match status" value="5"/>
</dbReference>
<dbReference type="SUPFAM" id="SSF49265">
    <property type="entry name" value="Fibronectin type III"/>
    <property type="match status" value="2"/>
</dbReference>
<feature type="domain" description="Fibronectin type-III" evidence="5">
    <location>
        <begin position="1688"/>
        <end position="1786"/>
    </location>
</feature>
<comment type="caution">
    <text evidence="6">The sequence shown here is derived from an EMBL/GenBank/DDBJ whole genome shotgun (WGS) entry which is preliminary data.</text>
</comment>
<evidence type="ECO:0000313" key="6">
    <source>
        <dbReference type="EMBL" id="MBE7699284.1"/>
    </source>
</evidence>
<dbReference type="InterPro" id="IPR036116">
    <property type="entry name" value="FN3_sf"/>
</dbReference>
<keyword evidence="2" id="KW-0326">Glycosidase</keyword>
<evidence type="ECO:0000313" key="7">
    <source>
        <dbReference type="Proteomes" id="UP000822993"/>
    </source>
</evidence>
<dbReference type="Proteomes" id="UP000822993">
    <property type="component" value="Unassembled WGS sequence"/>
</dbReference>
<dbReference type="PRINTS" id="PR00014">
    <property type="entry name" value="FNTYPEIII"/>
</dbReference>
<dbReference type="GO" id="GO:0016798">
    <property type="term" value="F:hydrolase activity, acting on glycosyl bonds"/>
    <property type="evidence" value="ECO:0007669"/>
    <property type="project" value="UniProtKB-KW"/>
</dbReference>
<evidence type="ECO:0000256" key="1">
    <source>
        <dbReference type="ARBA" id="ARBA00022737"/>
    </source>
</evidence>
<evidence type="ECO:0000259" key="5">
    <source>
        <dbReference type="PROSITE" id="PS50853"/>
    </source>
</evidence>
<feature type="region of interest" description="Disordered" evidence="4">
    <location>
        <begin position="1569"/>
        <end position="1601"/>
    </location>
</feature>
<sequence length="2057" mass="212488">MGRSPHLVDDKAVLTCRYPSTRYGRGARSGRARDAGGTTRIHGGSVTFLSRLHGKRRAIASVSTVSIFSTALVAFAITYDGQATADVELNDSGVWVTRTSGGVLGRFNSESQALDGSLLAGSASFDVRQSAGRVLLVDDGSGSASPVDVARLKLDGSVRPPVGATVAMGGSTVAILDGEEGLLWVMPFSSAQGFDPESTEPTAEVGDDGALQVAQDGTTYVAVPTTGRLTKVATSAGGEVQGVTTTDLPIDDGDDVEITTVGADVVVLDRTASRLVLPGGKSVPLADGSAARLQQPGAATADVAVATSSGLVLQPLGGGDAVTRAASGTPSPPVQLGGCTYGAWSQTGQVIRDCEGTDNDVDRRLDGVDPQNRLEYRVNRKAIVLNDLSAGTLWMAADEYEKVDDWELVLPEQSEGEESDAELTTPEQVDQFVLDRTQPNQPPQPQDDVFGMRPGRTTLLPVLGNDVDPDGDVMTATLAGRGPGNAEVQSVLGGAALQAVVPADAVKGRSSFRYSVSDGRGGTAEAGVQLQVSPWGENAAPVQTGEPVLVVEQGRSAQIKVLPYFRDPDGDDLYLAAASATSAGDDVRTRPDGTVEFRDGGTSTGRKTVKVMVADGQGEIYEGVLHVDVSGAGQLPPVAVADHVVVPAGQPVTVEPLHNDYDANGDELRLTTVAESAPAQITPNYDAGTFQFFSNEPRSYDLTYQVSDGPNATTGLVRVDVLPASAAEGAPIVVSDTALLPSGGSALVDVLANDTDPAGGVLVVQSVTVPDDAGVSVAVLAHQMLRITEIRRLDAPVTIEYKVSNGTQTTVGQVRVIPVPAPVKLQPPNAAPDEATVRVGDVVTIPVLRNDTHPDGLELFLQDEFEQGIDPEQGELFVSEGNVRPKAGSKPGTAYAIYRVRDKNGQEDSAQVTIHIRDGEENSAPRPLPVEMRVLTGASVRTAVPLDGIDPDGDSVQLTGIASSPSKGTATVEDGYIVYTASDRATGADSFSYSVQDARGEIATGAVRVGISRPPAKNQPPVAMDDTVTVRPARTVSVAALANDTDPDGDQIALRPAGLEADDSFEAEVVGDRVVLTSPAEAGTSSFYYGIEDAPGARAAASITVKVDQEAPLLSPVARDDSVQVGSILGRTSVDVPVLDNDDDPDGAATELTVTTDAPGVRVGADGVLSIALTQERQVITYTVTDVDGLTSKAFVKVPGLTEQVPQLRPGIAPLEVYAGESLQVDITDYVLVLEGRTPRLTDESKVSALEGTVAVTDATNVTYTPRVDYAGSAALSFEVTDGSGPEDPDGHEALLTLPIVVRAPKNLPPVLSAAAVDVAAGDEGAVDLARFVEDPDGDPVTFKVSGGVPAGISVAISGTTATVQATPEVPKGSVLPVPITATDGEHPPVEGVLTVTVVASTRPLAKANEDTVDKAHQGKAVEVDVLANDSNPFPETPLEVVSSSVETGSGTATVSGARVVATPDESFVGVMVVRYRVQDATGDPDRQVEGRIQVTVQGRPDTPSVPQVEEVRSKTVVLSWAPPVNNGADITGYTVRSADGYEKACATTTCTLDGLTNNVTYNFSVTATNEVGDSDPSPPSADARPDEKPDPPAPPTLAFGDQSLAITWVNATYTDRSAIESVNLEISPAPPGGAVQKTDVTGTQYVWTGLKNGVDYKVRVQAVNLAPDPSEFGGWSDGMVPAGKPAAPSAPRAQRSADSAINGGVIDVTWGALSAEQWNGDDTGTYWVQRFKGGAADGSALKVAGTSHRATGLDNAASYTFTITGENKAGVGEASAASNAQTPFARPEAPTDVRATDAQGVPQVAWNPPDDNGSPVTSYTVTASGGGGSKTVTGTSVAFTGLNAGSSYSFTVTATNEGGTSDASASSGEVPVYEAPTAPTVSWSRDGSGTDGYFAVGDPGSWQGNVGHVEWQLSGSESGSGTSAGRVDVGGGIRKSYTVQARACNAAGCSGWVSASGATYNPQATVSKGEYVSNNRCNDGTCYKFVVTTQEFVDTGNQTYVCNSDSPGNGSFSTGTVSFPTSGSVQLYCYLGSGNRGYSAWVTINGQSYQSNAVRW</sequence>
<gene>
    <name evidence="6" type="ORF">H9623_03045</name>
</gene>
<dbReference type="Gene3D" id="2.60.40.3440">
    <property type="match status" value="1"/>
</dbReference>
<proteinExistence type="predicted"/>
<reference evidence="6 7" key="1">
    <citation type="submission" date="2020-08" db="EMBL/GenBank/DDBJ databases">
        <title>A Genomic Blueprint of the Chicken Gut Microbiome.</title>
        <authorList>
            <person name="Gilroy R."/>
            <person name="Ravi A."/>
            <person name="Getino M."/>
            <person name="Pursley I."/>
            <person name="Horton D.L."/>
            <person name="Alikhan N.-F."/>
            <person name="Baker D."/>
            <person name="Gharbi K."/>
            <person name="Hall N."/>
            <person name="Watson M."/>
            <person name="Adriaenssens E.M."/>
            <person name="Foster-Nyarko E."/>
            <person name="Jarju S."/>
            <person name="Secka A."/>
            <person name="Antonio M."/>
            <person name="Oren A."/>
            <person name="Chaudhuri R."/>
            <person name="La Ragione R.M."/>
            <person name="Hildebrand F."/>
            <person name="Pallen M.J."/>
        </authorList>
    </citation>
    <scope>NUCLEOTIDE SEQUENCE [LARGE SCALE GENOMIC DNA]</scope>
    <source>
        <strain evidence="6 7">Sa1BUA8</strain>
    </source>
</reference>
<accession>A0A9D5U7N2</accession>
<dbReference type="Gene3D" id="2.60.40.2810">
    <property type="match status" value="1"/>
</dbReference>
<keyword evidence="7" id="KW-1185">Reference proteome</keyword>
<keyword evidence="1" id="KW-0677">Repeat</keyword>
<organism evidence="6 7">
    <name type="scientific">Oerskovia douganii</name>
    <dbReference type="NCBI Taxonomy" id="2762210"/>
    <lineage>
        <taxon>Bacteria</taxon>
        <taxon>Bacillati</taxon>
        <taxon>Actinomycetota</taxon>
        <taxon>Actinomycetes</taxon>
        <taxon>Micrococcales</taxon>
        <taxon>Cellulomonadaceae</taxon>
        <taxon>Oerskovia</taxon>
    </lineage>
</organism>
<name>A0A9D5U7N2_9CELL</name>
<keyword evidence="2" id="KW-0378">Hydrolase</keyword>
<dbReference type="InterPro" id="IPR013783">
    <property type="entry name" value="Ig-like_fold"/>
</dbReference>
<dbReference type="PANTHER" id="PTHR13817:SF166">
    <property type="entry name" value="NEURONAL IGCAM-RELATED"/>
    <property type="match status" value="1"/>
</dbReference>
<dbReference type="InterPro" id="IPR050964">
    <property type="entry name" value="Striated_Muscle_Regulatory"/>
</dbReference>
<dbReference type="PROSITE" id="PS50853">
    <property type="entry name" value="FN3"/>
    <property type="match status" value="4"/>
</dbReference>
<dbReference type="PANTHER" id="PTHR13817">
    <property type="entry name" value="TITIN"/>
    <property type="match status" value="1"/>
</dbReference>
<dbReference type="GO" id="GO:0000272">
    <property type="term" value="P:polysaccharide catabolic process"/>
    <property type="evidence" value="ECO:0007669"/>
    <property type="project" value="UniProtKB-KW"/>
</dbReference>
<dbReference type="InterPro" id="IPR003961">
    <property type="entry name" value="FN3_dom"/>
</dbReference>
<evidence type="ECO:0000256" key="2">
    <source>
        <dbReference type="ARBA" id="ARBA00023295"/>
    </source>
</evidence>
<dbReference type="Pfam" id="PF17963">
    <property type="entry name" value="Big_9"/>
    <property type="match status" value="10"/>
</dbReference>
<dbReference type="CDD" id="cd00063">
    <property type="entry name" value="FN3"/>
    <property type="match status" value="4"/>
</dbReference>
<feature type="domain" description="Fibronectin type-III" evidence="5">
    <location>
        <begin position="1787"/>
        <end position="1876"/>
    </location>
</feature>
<feature type="domain" description="Fibronectin type-III" evidence="5">
    <location>
        <begin position="1503"/>
        <end position="1589"/>
    </location>
</feature>
<keyword evidence="3" id="KW-0624">Polysaccharide degradation</keyword>
<dbReference type="EMBL" id="JACSPN010000003">
    <property type="protein sequence ID" value="MBE7699284.1"/>
    <property type="molecule type" value="Genomic_DNA"/>
</dbReference>